<name>A0A7C9VH49_9HYPH</name>
<accession>A0A7C9VH49</accession>
<reference evidence="1 2" key="1">
    <citation type="submission" date="2020-02" db="EMBL/GenBank/DDBJ databases">
        <title>Genome sequence of the type strain CGMCC 1.15528 of Mesorhizobium zhangyense.</title>
        <authorList>
            <person name="Gao J."/>
            <person name="Sun J."/>
        </authorList>
    </citation>
    <scope>NUCLEOTIDE SEQUENCE [LARGE SCALE GENOMIC DNA]</scope>
    <source>
        <strain evidence="1 2">CGMCC 1.15528</strain>
    </source>
</reference>
<evidence type="ECO:0000313" key="1">
    <source>
        <dbReference type="EMBL" id="NGN44510.1"/>
    </source>
</evidence>
<organism evidence="1 2">
    <name type="scientific">Mesorhizobium zhangyense</name>
    <dbReference type="NCBI Taxonomy" id="1776730"/>
    <lineage>
        <taxon>Bacteria</taxon>
        <taxon>Pseudomonadati</taxon>
        <taxon>Pseudomonadota</taxon>
        <taxon>Alphaproteobacteria</taxon>
        <taxon>Hyphomicrobiales</taxon>
        <taxon>Phyllobacteriaceae</taxon>
        <taxon>Mesorhizobium</taxon>
    </lineage>
</organism>
<gene>
    <name evidence="1" type="ORF">G6N74_25940</name>
</gene>
<comment type="caution">
    <text evidence="1">The sequence shown here is derived from an EMBL/GenBank/DDBJ whole genome shotgun (WGS) entry which is preliminary data.</text>
</comment>
<evidence type="ECO:0000313" key="2">
    <source>
        <dbReference type="Proteomes" id="UP000481252"/>
    </source>
</evidence>
<protein>
    <submittedName>
        <fullName evidence="1">Uncharacterized protein</fullName>
    </submittedName>
</protein>
<dbReference type="AlphaFoldDB" id="A0A7C9VH49"/>
<keyword evidence="2" id="KW-1185">Reference proteome</keyword>
<dbReference type="RefSeq" id="WP_165120888.1">
    <property type="nucleotide sequence ID" value="NZ_JAAKZG010000016.1"/>
</dbReference>
<dbReference type="Proteomes" id="UP000481252">
    <property type="component" value="Unassembled WGS sequence"/>
</dbReference>
<proteinExistence type="predicted"/>
<sequence length="71" mass="7597">MQSGIWTVVFTEVSVADPGYFFFESSTGGPVFKDVWGGMADEGDGPEITKWAKKLGANNVIASCFADTVTK</sequence>
<dbReference type="EMBL" id="JAAKZG010000016">
    <property type="protein sequence ID" value="NGN44510.1"/>
    <property type="molecule type" value="Genomic_DNA"/>
</dbReference>